<evidence type="ECO:0000313" key="1">
    <source>
        <dbReference type="EMBL" id="VFJ45218.1"/>
    </source>
</evidence>
<reference evidence="1" key="1">
    <citation type="submission" date="2019-02" db="EMBL/GenBank/DDBJ databases">
        <authorList>
            <person name="Gruber-Vodicka R. H."/>
            <person name="Seah K. B. B."/>
        </authorList>
    </citation>
    <scope>NUCLEOTIDE SEQUENCE</scope>
    <source>
        <strain evidence="1">BECK_DK161</strain>
    </source>
</reference>
<gene>
    <name evidence="1" type="ORF">BECKDK2373C_GA0170839_101060</name>
</gene>
<protein>
    <submittedName>
        <fullName evidence="1">Uncharacterized protein</fullName>
    </submittedName>
</protein>
<sequence>MGYYSVALPGRVTYPHGRQLRYFSLTSLTTLLQDTGGRLRQYAQSLFGHSPSVLQCTTEIL</sequence>
<dbReference type="EMBL" id="CAADEY010000010">
    <property type="protein sequence ID" value="VFJ45218.1"/>
    <property type="molecule type" value="Genomic_DNA"/>
</dbReference>
<proteinExistence type="predicted"/>
<accession>A0A450S0P3</accession>
<name>A0A450S0P3_9GAMM</name>
<organism evidence="1">
    <name type="scientific">Candidatus Kentrum sp. DK</name>
    <dbReference type="NCBI Taxonomy" id="2126562"/>
    <lineage>
        <taxon>Bacteria</taxon>
        <taxon>Pseudomonadati</taxon>
        <taxon>Pseudomonadota</taxon>
        <taxon>Gammaproteobacteria</taxon>
        <taxon>Candidatus Kentrum</taxon>
    </lineage>
</organism>
<dbReference type="AlphaFoldDB" id="A0A450S0P3"/>